<feature type="compositionally biased region" description="Low complexity" evidence="6">
    <location>
        <begin position="654"/>
        <end position="665"/>
    </location>
</feature>
<reference evidence="7" key="1">
    <citation type="submission" date="2023-07" db="EMBL/GenBank/DDBJ databases">
        <title>Black Yeasts Isolated from many extreme environments.</title>
        <authorList>
            <person name="Coleine C."/>
            <person name="Stajich J.E."/>
            <person name="Selbmann L."/>
        </authorList>
    </citation>
    <scope>NUCLEOTIDE SEQUENCE</scope>
    <source>
        <strain evidence="7">CCFEE 5485</strain>
    </source>
</reference>
<keyword evidence="5" id="KW-0539">Nucleus</keyword>
<dbReference type="Proteomes" id="UP001274830">
    <property type="component" value="Unassembled WGS sequence"/>
</dbReference>
<evidence type="ECO:0000256" key="4">
    <source>
        <dbReference type="ARBA" id="ARBA00023163"/>
    </source>
</evidence>
<proteinExistence type="predicted"/>
<keyword evidence="2" id="KW-0678">Repressor</keyword>
<accession>A0AAE0WK91</accession>
<name>A0AAE0WK91_9PEZI</name>
<feature type="region of interest" description="Disordered" evidence="6">
    <location>
        <begin position="258"/>
        <end position="295"/>
    </location>
</feature>
<feature type="compositionally biased region" description="Polar residues" evidence="6">
    <location>
        <begin position="402"/>
        <end position="413"/>
    </location>
</feature>
<evidence type="ECO:0000256" key="5">
    <source>
        <dbReference type="ARBA" id="ARBA00023242"/>
    </source>
</evidence>
<evidence type="ECO:0000256" key="6">
    <source>
        <dbReference type="SAM" id="MobiDB-lite"/>
    </source>
</evidence>
<dbReference type="SMART" id="SM01401">
    <property type="entry name" value="Sds3"/>
    <property type="match status" value="1"/>
</dbReference>
<comment type="subcellular location">
    <subcellularLocation>
        <location evidence="1">Nucleus</location>
    </subcellularLocation>
</comment>
<keyword evidence="4" id="KW-0804">Transcription</keyword>
<evidence type="ECO:0000256" key="3">
    <source>
        <dbReference type="ARBA" id="ARBA00023015"/>
    </source>
</evidence>
<gene>
    <name evidence="7" type="ORF">LTR78_006802</name>
</gene>
<feature type="compositionally biased region" description="Pro residues" evidence="6">
    <location>
        <begin position="1"/>
        <end position="19"/>
    </location>
</feature>
<organism evidence="7 8">
    <name type="scientific">Recurvomyces mirabilis</name>
    <dbReference type="NCBI Taxonomy" id="574656"/>
    <lineage>
        <taxon>Eukaryota</taxon>
        <taxon>Fungi</taxon>
        <taxon>Dikarya</taxon>
        <taxon>Ascomycota</taxon>
        <taxon>Pezizomycotina</taxon>
        <taxon>Dothideomycetes</taxon>
        <taxon>Dothideomycetidae</taxon>
        <taxon>Mycosphaerellales</taxon>
        <taxon>Teratosphaeriaceae</taxon>
        <taxon>Recurvomyces</taxon>
    </lineage>
</organism>
<sequence length="681" mass="70424">MAVPHPPRPMSPSPPPPPQNNSTTTTQPTKRDLRRTRIADRLQNMIDTFSTHQHAHYRAQLQAVQVDMTLVLRADPYDAQPLMDSGEDVGALVEGMLSAASMGDEGAQRDYLALAGKRYGEFAAEVNDELEKRDADLTALHNSYHSSIAALDRLTQQKLHQAEEEHKALSSTIRNRLHTTITKKRQVLLRDKDQLDIGDANALLLHPNQFSINNPSSPGGIAGQNWKTRHLRHRAASPGAGDLGENGKRKRKLAVLEGEDAGNESSAPAHPVFRAPLPDSLGGGRSPFKDARKENGYTQFEAPAYSLERIFTDKELALASATAQQATYRHFNQPQLGTTAQPTQADGAAASTTADTSVDGEILPDPGLDGDETTGGIRATTEAGGGATGTPPPASAPEMDRTASQQTHQHQVLTRGTLRANPLAALSDLANVAAAAASSSSASGLNLLGLAAQRENPFAPVLPAYTAIARSEKSGAPAPAGVGIVDVEGDLEMIRRAGAASTSSTSASQQDGALLDAGLDQNTTAAAAAAAEDSARTLRTQLLDQALGTPSTGLPPFRPALSDLGPATVGPRVERPAAWGFAQLQGITSGDQLNGSGNGNGKGRVEGALTGFGGQLPRSLGGSVVGGSLAAVLGAGGVGGGGGEGMSRVSSAQGSELGGEVSVPGSGSGRRRRRGGGAAMM</sequence>
<feature type="region of interest" description="Disordered" evidence="6">
    <location>
        <begin position="640"/>
        <end position="681"/>
    </location>
</feature>
<evidence type="ECO:0000313" key="7">
    <source>
        <dbReference type="EMBL" id="KAK3673257.1"/>
    </source>
</evidence>
<keyword evidence="8" id="KW-1185">Reference proteome</keyword>
<feature type="region of interest" description="Disordered" evidence="6">
    <location>
        <begin position="336"/>
        <end position="413"/>
    </location>
</feature>
<evidence type="ECO:0000256" key="1">
    <source>
        <dbReference type="ARBA" id="ARBA00004123"/>
    </source>
</evidence>
<evidence type="ECO:0000313" key="8">
    <source>
        <dbReference type="Proteomes" id="UP001274830"/>
    </source>
</evidence>
<dbReference type="PANTHER" id="PTHR21964">
    <property type="entry name" value="BREAST CANCER METASTASIS-SUPPRESSOR 1"/>
    <property type="match status" value="1"/>
</dbReference>
<dbReference type="AlphaFoldDB" id="A0AAE0WK91"/>
<evidence type="ECO:0000256" key="2">
    <source>
        <dbReference type="ARBA" id="ARBA00022491"/>
    </source>
</evidence>
<feature type="region of interest" description="Disordered" evidence="6">
    <location>
        <begin position="1"/>
        <end position="33"/>
    </location>
</feature>
<feature type="compositionally biased region" description="Low complexity" evidence="6">
    <location>
        <begin position="345"/>
        <end position="360"/>
    </location>
</feature>
<keyword evidence="3" id="KW-0805">Transcription regulation</keyword>
<dbReference type="EMBL" id="JAUTXT010000026">
    <property type="protein sequence ID" value="KAK3673257.1"/>
    <property type="molecule type" value="Genomic_DNA"/>
</dbReference>
<dbReference type="Pfam" id="PF08598">
    <property type="entry name" value="Sds3"/>
    <property type="match status" value="1"/>
</dbReference>
<dbReference type="GO" id="GO:0005654">
    <property type="term" value="C:nucleoplasm"/>
    <property type="evidence" value="ECO:0007669"/>
    <property type="project" value="UniProtKB-ARBA"/>
</dbReference>
<dbReference type="GO" id="GO:0010468">
    <property type="term" value="P:regulation of gene expression"/>
    <property type="evidence" value="ECO:0007669"/>
    <property type="project" value="UniProtKB-ARBA"/>
</dbReference>
<dbReference type="InterPro" id="IPR013907">
    <property type="entry name" value="Sds3"/>
</dbReference>
<comment type="caution">
    <text evidence="7">The sequence shown here is derived from an EMBL/GenBank/DDBJ whole genome shotgun (WGS) entry which is preliminary data.</text>
</comment>
<protein>
    <submittedName>
        <fullName evidence="7">Uncharacterized protein</fullName>
    </submittedName>
</protein>